<protein>
    <submittedName>
        <fullName evidence="2">Uncharacterized protein</fullName>
    </submittedName>
</protein>
<reference evidence="2 3" key="1">
    <citation type="submission" date="2013-08" db="EMBL/GenBank/DDBJ databases">
        <authorList>
            <person name="Huang J."/>
            <person name="Wang G."/>
        </authorList>
    </citation>
    <scope>NUCLEOTIDE SEQUENCE [LARGE SCALE GENOMIC DNA]</scope>
    <source>
        <strain evidence="2 3">BH030004</strain>
    </source>
</reference>
<accession>A0A0A5GBW3</accession>
<gene>
    <name evidence="2" type="ORF">N783_06185</name>
</gene>
<sequence>MKKITRNLFLVFMFVLSGCNTAKGHSPSLEEAISIYSDGEETLLYQNDKNQTAVFQYENNIVMCFYEVKNGTYKFEEGNGDTAFYINRADSFNYHYFTHPESNQLYFYGIVQKPKNAAKITLTYTYDYENKQVSEKREADINEHNIFVIPLNRELTEVKDISYKIYDTNGEMIKEIGRR</sequence>
<dbReference type="STRING" id="1385511.GCA_000425225_00496"/>
<evidence type="ECO:0000256" key="1">
    <source>
        <dbReference type="SAM" id="SignalP"/>
    </source>
</evidence>
<name>A0A0A5GBW3_9BACI</name>
<dbReference type="Proteomes" id="UP000030403">
    <property type="component" value="Unassembled WGS sequence"/>
</dbReference>
<dbReference type="EMBL" id="AVPF01000015">
    <property type="protein sequence ID" value="KGX89489.1"/>
    <property type="molecule type" value="Genomic_DNA"/>
</dbReference>
<organism evidence="2 3">
    <name type="scientific">Pontibacillus marinus BH030004 = DSM 16465</name>
    <dbReference type="NCBI Taxonomy" id="1385511"/>
    <lineage>
        <taxon>Bacteria</taxon>
        <taxon>Bacillati</taxon>
        <taxon>Bacillota</taxon>
        <taxon>Bacilli</taxon>
        <taxon>Bacillales</taxon>
        <taxon>Bacillaceae</taxon>
        <taxon>Pontibacillus</taxon>
    </lineage>
</organism>
<evidence type="ECO:0000313" key="3">
    <source>
        <dbReference type="Proteomes" id="UP000030403"/>
    </source>
</evidence>
<proteinExistence type="predicted"/>
<keyword evidence="1" id="KW-0732">Signal</keyword>
<feature type="chain" id="PRO_5039426493" evidence="1">
    <location>
        <begin position="23"/>
        <end position="179"/>
    </location>
</feature>
<evidence type="ECO:0000313" key="2">
    <source>
        <dbReference type="EMBL" id="KGX89489.1"/>
    </source>
</evidence>
<keyword evidence="3" id="KW-1185">Reference proteome</keyword>
<dbReference type="OrthoDB" id="2984740at2"/>
<comment type="caution">
    <text evidence="2">The sequence shown here is derived from an EMBL/GenBank/DDBJ whole genome shotgun (WGS) entry which is preliminary data.</text>
</comment>
<dbReference type="AlphaFoldDB" id="A0A0A5GBW3"/>
<dbReference type="RefSeq" id="WP_027447969.1">
    <property type="nucleotide sequence ID" value="NZ_AVPF01000015.1"/>
</dbReference>
<feature type="signal peptide" evidence="1">
    <location>
        <begin position="1"/>
        <end position="22"/>
    </location>
</feature>
<dbReference type="PROSITE" id="PS51257">
    <property type="entry name" value="PROKAR_LIPOPROTEIN"/>
    <property type="match status" value="1"/>
</dbReference>